<name>A0A0F4LA94_9LACO</name>
<organism evidence="1 2">
    <name type="scientific">Lactobacillus melliventris</name>
    <dbReference type="NCBI Taxonomy" id="1218507"/>
    <lineage>
        <taxon>Bacteria</taxon>
        <taxon>Bacillati</taxon>
        <taxon>Bacillota</taxon>
        <taxon>Bacilli</taxon>
        <taxon>Lactobacillales</taxon>
        <taxon>Lactobacillaceae</taxon>
        <taxon>Lactobacillus</taxon>
    </lineage>
</organism>
<dbReference type="OrthoDB" id="2283801at2"/>
<comment type="caution">
    <text evidence="1">The sequence shown here is derived from an EMBL/GenBank/DDBJ whole genome shotgun (WGS) entry which is preliminary data.</text>
</comment>
<reference evidence="1 2" key="1">
    <citation type="submission" date="2015-01" db="EMBL/GenBank/DDBJ databases">
        <title>Comparative genomics of the lactic acid bacteria isolated from the honey bee gut.</title>
        <authorList>
            <person name="Ellegaard K.M."/>
            <person name="Tamarit D."/>
            <person name="Javelind E."/>
            <person name="Olofsson T."/>
            <person name="Andersson S.G."/>
            <person name="Vasquez A."/>
        </authorList>
    </citation>
    <scope>NUCLEOTIDE SEQUENCE [LARGE SCALE GENOMIC DNA]</scope>
    <source>
        <strain evidence="1 2">Hma8</strain>
    </source>
</reference>
<dbReference type="AlphaFoldDB" id="A0A0F4LA94"/>
<accession>A0A0F4LA94</accession>
<dbReference type="PATRIC" id="fig|1218507.3.peg.1821"/>
<evidence type="ECO:0000313" key="1">
    <source>
        <dbReference type="EMBL" id="KJY55777.1"/>
    </source>
</evidence>
<dbReference type="STRING" id="1218507.JF74_16270"/>
<sequence>MIKENDTICNLPPSKDYPIWSERLLRQRIAEDKKILDYLVFDEEYCVGASTIALYQFQNQPLWGKFKSAIFDSKCGIVLSGRSTKSHLTSFAQKCLFAGLEFQREFARQIGLAGHNVIATGRLAYFSTRSYNTSNLDWVALHQMADYQPLQNHMFVFKTVSISDNKYLFAYRNCSRHLTEKIGNSLFFNHALYVLNSNHLEQNLGWRVRKFHGKSLIDQPANFHPHQSLANLSLKSIMTEVLDKKHLRYGNCLADFYELPQMTEAHKKAYYSSKRPDSLY</sequence>
<gene>
    <name evidence="1" type="ORF">JF74_16270</name>
</gene>
<dbReference type="RefSeq" id="WP_046325551.1">
    <property type="nucleotide sequence ID" value="NZ_JBHTMT010000004.1"/>
</dbReference>
<proteinExistence type="predicted"/>
<evidence type="ECO:0000313" key="2">
    <source>
        <dbReference type="Proteomes" id="UP000033531"/>
    </source>
</evidence>
<protein>
    <submittedName>
        <fullName evidence="1">Uncharacterized protein</fullName>
    </submittedName>
</protein>
<dbReference type="EMBL" id="JXLI01000013">
    <property type="protein sequence ID" value="KJY55777.1"/>
    <property type="molecule type" value="Genomic_DNA"/>
</dbReference>
<dbReference type="HOGENOM" id="CLU_061362_0_0_9"/>
<dbReference type="Proteomes" id="UP000033531">
    <property type="component" value="Unassembled WGS sequence"/>
</dbReference>